<accession>A0A1F6BDH7</accession>
<evidence type="ECO:0000256" key="7">
    <source>
        <dbReference type="ARBA" id="ARBA00023136"/>
    </source>
</evidence>
<dbReference type="AlphaFoldDB" id="A0A1F6BDH7"/>
<feature type="domain" description="Membrane insertase YidC/Oxa/ALB C-terminal" evidence="11">
    <location>
        <begin position="33"/>
        <end position="259"/>
    </location>
</feature>
<evidence type="ECO:0000313" key="13">
    <source>
        <dbReference type="Proteomes" id="UP000176186"/>
    </source>
</evidence>
<feature type="transmembrane region" description="Helical" evidence="10">
    <location>
        <begin position="32"/>
        <end position="53"/>
    </location>
</feature>
<feature type="transmembrane region" description="Helical" evidence="10">
    <location>
        <begin position="7"/>
        <end position="26"/>
    </location>
</feature>
<feature type="transmembrane region" description="Helical" evidence="10">
    <location>
        <begin position="228"/>
        <end position="252"/>
    </location>
</feature>
<evidence type="ECO:0000256" key="2">
    <source>
        <dbReference type="ARBA" id="ARBA00022448"/>
    </source>
</evidence>
<comment type="caution">
    <text evidence="12">The sequence shown here is derived from an EMBL/GenBank/DDBJ whole genome shotgun (WGS) entry which is preliminary data.</text>
</comment>
<keyword evidence="2" id="KW-0813">Transport</keyword>
<evidence type="ECO:0000259" key="11">
    <source>
        <dbReference type="Pfam" id="PF02096"/>
    </source>
</evidence>
<gene>
    <name evidence="12" type="ORF">A2363_05335</name>
</gene>
<dbReference type="GO" id="GO:0015031">
    <property type="term" value="P:protein transport"/>
    <property type="evidence" value="ECO:0007669"/>
    <property type="project" value="UniProtKB-KW"/>
</dbReference>
<keyword evidence="4 9" id="KW-0812">Transmembrane</keyword>
<dbReference type="InterPro" id="IPR001708">
    <property type="entry name" value="YidC/ALB3/OXA1/COX18"/>
</dbReference>
<dbReference type="Proteomes" id="UP000176186">
    <property type="component" value="Unassembled WGS sequence"/>
</dbReference>
<evidence type="ECO:0000256" key="9">
    <source>
        <dbReference type="RuleBase" id="RU003945"/>
    </source>
</evidence>
<evidence type="ECO:0000313" key="12">
    <source>
        <dbReference type="EMBL" id="OGG34812.1"/>
    </source>
</evidence>
<evidence type="ECO:0000256" key="8">
    <source>
        <dbReference type="ARBA" id="ARBA00023186"/>
    </source>
</evidence>
<comment type="similarity">
    <text evidence="9">Belongs to the OXA1/ALB3/YidC family.</text>
</comment>
<dbReference type="PANTHER" id="PTHR12428:SF65">
    <property type="entry name" value="CYTOCHROME C OXIDASE ASSEMBLY PROTEIN COX18, MITOCHONDRIAL"/>
    <property type="match status" value="1"/>
</dbReference>
<dbReference type="InterPro" id="IPR028055">
    <property type="entry name" value="YidC/Oxa/ALB_C"/>
</dbReference>
<dbReference type="InterPro" id="IPR047196">
    <property type="entry name" value="YidC_ALB_C"/>
</dbReference>
<feature type="transmembrane region" description="Helical" evidence="10">
    <location>
        <begin position="168"/>
        <end position="185"/>
    </location>
</feature>
<dbReference type="Pfam" id="PF02096">
    <property type="entry name" value="60KD_IMP"/>
    <property type="match status" value="1"/>
</dbReference>
<evidence type="ECO:0000256" key="6">
    <source>
        <dbReference type="ARBA" id="ARBA00022989"/>
    </source>
</evidence>
<dbReference type="GO" id="GO:0032977">
    <property type="term" value="F:membrane insertase activity"/>
    <property type="evidence" value="ECO:0007669"/>
    <property type="project" value="InterPro"/>
</dbReference>
<dbReference type="GO" id="GO:0005886">
    <property type="term" value="C:plasma membrane"/>
    <property type="evidence" value="ECO:0007669"/>
    <property type="project" value="UniProtKB-SubCell"/>
</dbReference>
<organism evidence="12 13">
    <name type="scientific">Candidatus Gottesmanbacteria bacterium RIFOXYB1_FULL_47_11</name>
    <dbReference type="NCBI Taxonomy" id="1798401"/>
    <lineage>
        <taxon>Bacteria</taxon>
        <taxon>Candidatus Gottesmaniibacteriota</taxon>
    </lineage>
</organism>
<keyword evidence="3" id="KW-1003">Cell membrane</keyword>
<keyword evidence="5" id="KW-0653">Protein transport</keyword>
<evidence type="ECO:0000256" key="5">
    <source>
        <dbReference type="ARBA" id="ARBA00022927"/>
    </source>
</evidence>
<evidence type="ECO:0000256" key="1">
    <source>
        <dbReference type="ARBA" id="ARBA00004651"/>
    </source>
</evidence>
<name>A0A1F6BDH7_9BACT</name>
<dbReference type="CDD" id="cd20070">
    <property type="entry name" value="5TM_YidC_Alb3"/>
    <property type="match status" value="1"/>
</dbReference>
<keyword evidence="6 10" id="KW-1133">Transmembrane helix</keyword>
<sequence>MNYWNLLLVNPILNILIVLYKAFEFLHIPGPLGFAVIGLTLVIRLILYPLMAAQLRSAKKMARIKPHMDALAVKHKGDKTALQQAQLALYKEHGVNPAAGCLPLLIQMPVLIALYGVFNQVLNNGNLAKVVEDINKVVYHPALALNQLDLNFLGVNLGIKPSQYQTHGYWLLLIPIITAALQYWQTKLMMPASVPQGGTTVGKPAEKPPQDTAADMQKQMAIITPLMFGYFALQFPLGLALYWNVFGIFGIIQQIAINKES</sequence>
<comment type="subcellular location">
    <subcellularLocation>
        <location evidence="1">Cell membrane</location>
        <topology evidence="1">Multi-pass membrane protein</topology>
    </subcellularLocation>
    <subcellularLocation>
        <location evidence="9">Membrane</location>
        <topology evidence="9">Multi-pass membrane protein</topology>
    </subcellularLocation>
</comment>
<proteinExistence type="inferred from homology"/>
<keyword evidence="7 10" id="KW-0472">Membrane</keyword>
<keyword evidence="8" id="KW-0143">Chaperone</keyword>
<reference evidence="12 13" key="1">
    <citation type="journal article" date="2016" name="Nat. Commun.">
        <title>Thousands of microbial genomes shed light on interconnected biogeochemical processes in an aquifer system.</title>
        <authorList>
            <person name="Anantharaman K."/>
            <person name="Brown C.T."/>
            <person name="Hug L.A."/>
            <person name="Sharon I."/>
            <person name="Castelle C.J."/>
            <person name="Probst A.J."/>
            <person name="Thomas B.C."/>
            <person name="Singh A."/>
            <person name="Wilkins M.J."/>
            <person name="Karaoz U."/>
            <person name="Brodie E.L."/>
            <person name="Williams K.H."/>
            <person name="Hubbard S.S."/>
            <person name="Banfield J.F."/>
        </authorList>
    </citation>
    <scope>NUCLEOTIDE SEQUENCE [LARGE SCALE GENOMIC DNA]</scope>
</reference>
<dbReference type="EMBL" id="MFKE01000021">
    <property type="protein sequence ID" value="OGG34812.1"/>
    <property type="molecule type" value="Genomic_DNA"/>
</dbReference>
<dbReference type="GO" id="GO:0051205">
    <property type="term" value="P:protein insertion into membrane"/>
    <property type="evidence" value="ECO:0007669"/>
    <property type="project" value="TreeGrafter"/>
</dbReference>
<dbReference type="PANTHER" id="PTHR12428">
    <property type="entry name" value="OXA1"/>
    <property type="match status" value="1"/>
</dbReference>
<evidence type="ECO:0000256" key="10">
    <source>
        <dbReference type="SAM" id="Phobius"/>
    </source>
</evidence>
<evidence type="ECO:0000256" key="3">
    <source>
        <dbReference type="ARBA" id="ARBA00022475"/>
    </source>
</evidence>
<dbReference type="NCBIfam" id="TIGR03592">
    <property type="entry name" value="yidC_oxa1_cterm"/>
    <property type="match status" value="1"/>
</dbReference>
<evidence type="ECO:0000256" key="4">
    <source>
        <dbReference type="ARBA" id="ARBA00022692"/>
    </source>
</evidence>
<protein>
    <recommendedName>
        <fullName evidence="11">Membrane insertase YidC/Oxa/ALB C-terminal domain-containing protein</fullName>
    </recommendedName>
</protein>
<dbReference type="STRING" id="1798401.A2363_05335"/>